<comment type="caution">
    <text evidence="1">The sequence shown here is derived from an EMBL/GenBank/DDBJ whole genome shotgun (WGS) entry which is preliminary data.</text>
</comment>
<evidence type="ECO:0000313" key="2">
    <source>
        <dbReference type="Proteomes" id="UP000789702"/>
    </source>
</evidence>
<proteinExistence type="predicted"/>
<dbReference type="Proteomes" id="UP000789702">
    <property type="component" value="Unassembled WGS sequence"/>
</dbReference>
<accession>A0ACA9K1S3</accession>
<gene>
    <name evidence="1" type="ORF">DHETER_LOCUS649</name>
</gene>
<name>A0ACA9K1S3_9GLOM</name>
<protein>
    <submittedName>
        <fullName evidence="1">3326_t:CDS:1</fullName>
    </submittedName>
</protein>
<reference evidence="1" key="1">
    <citation type="submission" date="2021-06" db="EMBL/GenBank/DDBJ databases">
        <authorList>
            <person name="Kallberg Y."/>
            <person name="Tangrot J."/>
            <person name="Rosling A."/>
        </authorList>
    </citation>
    <scope>NUCLEOTIDE SEQUENCE</scope>
    <source>
        <strain evidence="1">IL203A</strain>
    </source>
</reference>
<keyword evidence="2" id="KW-1185">Reference proteome</keyword>
<evidence type="ECO:0000313" key="1">
    <source>
        <dbReference type="EMBL" id="CAG8447395.1"/>
    </source>
</evidence>
<organism evidence="1 2">
    <name type="scientific">Dentiscutata heterogama</name>
    <dbReference type="NCBI Taxonomy" id="1316150"/>
    <lineage>
        <taxon>Eukaryota</taxon>
        <taxon>Fungi</taxon>
        <taxon>Fungi incertae sedis</taxon>
        <taxon>Mucoromycota</taxon>
        <taxon>Glomeromycotina</taxon>
        <taxon>Glomeromycetes</taxon>
        <taxon>Diversisporales</taxon>
        <taxon>Gigasporaceae</taxon>
        <taxon>Dentiscutata</taxon>
    </lineage>
</organism>
<sequence length="607" mass="69240">MDEVVYAIHPFEAESEDEVSFEFGQPIIVLEKDELYGDGWWKGKNIHGRIGLFPMNHTSYSKPVPRKPETTTNSFYNQMVATPNETSNSNNLELNIPSPLFRMPTPSIEETIDDIQNKLRKMSVKPNEKQLNQDLPESQQYQWSPKQSRRSKLFLSSSSSRSVSSVSSSSHRQSTESTKLPPLRQPIQTKDHPTTWDVRQVCRWLDEVGFGSEINNFIDNDITGDVLLELHLSTLKELNVVSFGKRVHIMNAINALKAKYSIGVGPDDDISDIEEQSDSVQLYAPTPVYHFQSKYNSSSSPTLGRFTANQEFRKFPGLPESPRNSAGNHHVHPNLYAQLKRIDDVNVTNSENNEKKSQEEDNLIRSQFVNGNIRSNSPSLEKSKGRLFNRMKYSERNSMVESPVVPKQSLDMDLEVLKSMGEPDYEGWLRKQGDKYKTWKSRYFILKGVDLYYLKNNKHIQRPKLKGHIDLTGYRILTDENILPGKYGFKIVHDVLRTHFFAHEDIDVMRGWIKAMMKATISRDHNAPVISSSNINTVPLADARKMSPRPPQPRRPSFSATAVISKIDSPVLRVPSPTYIKEKPNNYITTMGSSSSAYVQNTPMYPK</sequence>
<dbReference type="EMBL" id="CAJVPU010000336">
    <property type="protein sequence ID" value="CAG8447395.1"/>
    <property type="molecule type" value="Genomic_DNA"/>
</dbReference>